<protein>
    <submittedName>
        <fullName evidence="2">Helicase associated domain-containing protein</fullName>
    </submittedName>
</protein>
<dbReference type="Pfam" id="PF03457">
    <property type="entry name" value="HA"/>
    <property type="match status" value="4"/>
</dbReference>
<dbReference type="PANTHER" id="PTHR33418">
    <property type="entry name" value="HELICASE-ASSOCIATED"/>
    <property type="match status" value="1"/>
</dbReference>
<evidence type="ECO:0000259" key="1">
    <source>
        <dbReference type="Pfam" id="PF03457"/>
    </source>
</evidence>
<dbReference type="RefSeq" id="WP_271313411.1">
    <property type="nucleotide sequence ID" value="NZ_JABXJJ020000057.1"/>
</dbReference>
<sequence>MIDTERRDWIVGFGAARRYQEREGDLLVPYSHTEAGYPLGRWISQQRREYGAKKMPGARARRLEGIGMVWDAGDHTWQENLAAARVYYEMHGTLAAPRSATALDRPIGQWLSNLRRPGALDDHPGRAVALAAIDPDWRPDWPTEWQRSYARVRDCVAGGATLAELPPGVTAHGEDVGAWLEMQRQHVVWHGLSDGQRERLAALGVEPLPEPVEIPAVEAAPEALSGAFGRGVRALRQYRDREGAVTVSRAHVETLDGGTEVKLGVWLANTKARRAKLSPEQVAALAALELV</sequence>
<feature type="domain" description="Helicase-associated" evidence="1">
    <location>
        <begin position="6"/>
        <end position="68"/>
    </location>
</feature>
<feature type="domain" description="Helicase-associated" evidence="1">
    <location>
        <begin position="74"/>
        <end position="134"/>
    </location>
</feature>
<dbReference type="AlphaFoldDB" id="A0AA90H4H9"/>
<feature type="domain" description="Helicase-associated" evidence="1">
    <location>
        <begin position="142"/>
        <end position="205"/>
    </location>
</feature>
<proteinExistence type="predicted"/>
<dbReference type="Gene3D" id="6.10.140.530">
    <property type="match status" value="1"/>
</dbReference>
<comment type="caution">
    <text evidence="2">The sequence shown here is derived from an EMBL/GenBank/DDBJ whole genome shotgun (WGS) entry which is preliminary data.</text>
</comment>
<evidence type="ECO:0000313" key="2">
    <source>
        <dbReference type="EMBL" id="MDI5973968.1"/>
    </source>
</evidence>
<dbReference type="EMBL" id="JABXJJ020000057">
    <property type="protein sequence ID" value="MDI5973968.1"/>
    <property type="molecule type" value="Genomic_DNA"/>
</dbReference>
<name>A0AA90H4H9_9ACTN</name>
<feature type="domain" description="Helicase-associated" evidence="1">
    <location>
        <begin position="228"/>
        <end position="288"/>
    </location>
</feature>
<dbReference type="InterPro" id="IPR005114">
    <property type="entry name" value="Helicase_assoc"/>
</dbReference>
<reference evidence="2" key="1">
    <citation type="submission" date="2023-05" db="EMBL/GenBank/DDBJ databases">
        <title>Streptantibioticus silvisoli sp. nov., acidotolerant actinomycetes 1 from pine litter.</title>
        <authorList>
            <person name="Swiecimska M."/>
            <person name="Golinska P."/>
            <person name="Sangal V."/>
            <person name="Wachnowicz B."/>
            <person name="Goodfellow M."/>
        </authorList>
    </citation>
    <scope>NUCLEOTIDE SEQUENCE</scope>
    <source>
        <strain evidence="2">SL13</strain>
    </source>
</reference>
<organism evidence="2">
    <name type="scientific">Streptantibioticus silvisoli</name>
    <dbReference type="NCBI Taxonomy" id="2705255"/>
    <lineage>
        <taxon>Bacteria</taxon>
        <taxon>Bacillati</taxon>
        <taxon>Actinomycetota</taxon>
        <taxon>Actinomycetes</taxon>
        <taxon>Kitasatosporales</taxon>
        <taxon>Streptomycetaceae</taxon>
        <taxon>Streptantibioticus</taxon>
    </lineage>
</organism>
<accession>A0AA90H4H9</accession>
<gene>
    <name evidence="2" type="ORF">POF50_032275</name>
</gene>
<dbReference type="PANTHER" id="PTHR33418:SF1">
    <property type="entry name" value="HELICASE-ASSOCIATED DOMAIN-CONTAINING PROTEIN"/>
    <property type="match status" value="1"/>
</dbReference>